<dbReference type="EMBL" id="IACJ01078166">
    <property type="protein sequence ID" value="LAA46658.1"/>
    <property type="molecule type" value="Transcribed_RNA"/>
</dbReference>
<accession>A0A2D4FGS2</accession>
<feature type="compositionally biased region" description="Basic and acidic residues" evidence="1">
    <location>
        <begin position="96"/>
        <end position="105"/>
    </location>
</feature>
<feature type="region of interest" description="Disordered" evidence="1">
    <location>
        <begin position="1"/>
        <end position="55"/>
    </location>
</feature>
<evidence type="ECO:0000313" key="2">
    <source>
        <dbReference type="EMBL" id="LAA46658.1"/>
    </source>
</evidence>
<protein>
    <submittedName>
        <fullName evidence="2">Uncharacterized protein</fullName>
    </submittedName>
</protein>
<organism evidence="2">
    <name type="scientific">Micrurus corallinus</name>
    <name type="common">Brazilian coral snake</name>
    <dbReference type="NCBI Taxonomy" id="54390"/>
    <lineage>
        <taxon>Eukaryota</taxon>
        <taxon>Metazoa</taxon>
        <taxon>Chordata</taxon>
        <taxon>Craniata</taxon>
        <taxon>Vertebrata</taxon>
        <taxon>Euteleostomi</taxon>
        <taxon>Lepidosauria</taxon>
        <taxon>Squamata</taxon>
        <taxon>Bifurcata</taxon>
        <taxon>Unidentata</taxon>
        <taxon>Episquamata</taxon>
        <taxon>Toxicofera</taxon>
        <taxon>Serpentes</taxon>
        <taxon>Colubroidea</taxon>
        <taxon>Elapidae</taxon>
        <taxon>Elapinae</taxon>
        <taxon>Micrurus</taxon>
    </lineage>
</organism>
<sequence>MQKFQRDATTSRNSQKKQTRKLSAGQHNWHLKKPLAGFHQWAPKKKTDGTTSPWCQDKTDSNWLESLLRRGLFLEGHQRKEHRSHSQVTAVHRAAHSLDHRDDAKGQLSKNKAQKKSRVSILLPSYWWQMDPVIVWF</sequence>
<reference evidence="2" key="2">
    <citation type="submission" date="2017-11" db="EMBL/GenBank/DDBJ databases">
        <title>Coralsnake Venomics: Analyses of Venom Gland Transcriptomes and Proteomes of Six Brazilian Taxa.</title>
        <authorList>
            <person name="Aird S.D."/>
            <person name="Jorge da Silva N."/>
            <person name="Qiu L."/>
            <person name="Villar-Briones A."/>
            <person name="Aparecida-Saddi V."/>
            <person name="Campos-Telles M.P."/>
            <person name="Grau M."/>
            <person name="Mikheyev A.S."/>
        </authorList>
    </citation>
    <scope>NUCLEOTIDE SEQUENCE</scope>
    <source>
        <tissue evidence="2">Venom_gland</tissue>
    </source>
</reference>
<feature type="region of interest" description="Disordered" evidence="1">
    <location>
        <begin position="78"/>
        <end position="114"/>
    </location>
</feature>
<reference evidence="2" key="1">
    <citation type="submission" date="2017-07" db="EMBL/GenBank/DDBJ databases">
        <authorList>
            <person name="Mikheyev A."/>
            <person name="Grau M."/>
        </authorList>
    </citation>
    <scope>NUCLEOTIDE SEQUENCE</scope>
    <source>
        <tissue evidence="2">Venom_gland</tissue>
    </source>
</reference>
<evidence type="ECO:0000256" key="1">
    <source>
        <dbReference type="SAM" id="MobiDB-lite"/>
    </source>
</evidence>
<proteinExistence type="predicted"/>
<dbReference type="AlphaFoldDB" id="A0A2D4FGS2"/>
<name>A0A2D4FGS2_MICCO</name>